<dbReference type="GeneID" id="109129178"/>
<proteinExistence type="predicted"/>
<keyword evidence="1" id="KW-0732">Signal</keyword>
<name>A0ABM1R052_CAMSA</name>
<feature type="non-terminal residue" evidence="3">
    <location>
        <position position="1"/>
    </location>
</feature>
<protein>
    <submittedName>
        <fullName evidence="3">Uncharacterized protein LOC109129178</fullName>
    </submittedName>
</protein>
<keyword evidence="2" id="KW-1185">Reference proteome</keyword>
<feature type="chain" id="PRO_5045664892" evidence="1">
    <location>
        <begin position="20"/>
        <end position="76"/>
    </location>
</feature>
<reference evidence="3" key="2">
    <citation type="submission" date="2025-08" db="UniProtKB">
        <authorList>
            <consortium name="RefSeq"/>
        </authorList>
    </citation>
    <scope>IDENTIFICATION</scope>
    <source>
        <tissue evidence="3">Leaf</tissue>
    </source>
</reference>
<gene>
    <name evidence="3" type="primary">LOC109129178</name>
</gene>
<feature type="signal peptide" evidence="1">
    <location>
        <begin position="1"/>
        <end position="19"/>
    </location>
</feature>
<evidence type="ECO:0000313" key="3">
    <source>
        <dbReference type="RefSeq" id="XP_019092390.1"/>
    </source>
</evidence>
<reference evidence="2" key="1">
    <citation type="journal article" date="2014" name="Nat. Commun.">
        <title>The emerging biofuel crop Camelina sativa retains a highly undifferentiated hexaploid genome structure.</title>
        <authorList>
            <person name="Kagale S."/>
            <person name="Koh C."/>
            <person name="Nixon J."/>
            <person name="Bollina V."/>
            <person name="Clarke W.E."/>
            <person name="Tuteja R."/>
            <person name="Spillane C."/>
            <person name="Robinson S.J."/>
            <person name="Links M.G."/>
            <person name="Clarke C."/>
            <person name="Higgins E.E."/>
            <person name="Huebert T."/>
            <person name="Sharpe A.G."/>
            <person name="Parkin I.A."/>
        </authorList>
    </citation>
    <scope>NUCLEOTIDE SEQUENCE [LARGE SCALE GENOMIC DNA]</scope>
    <source>
        <strain evidence="2">cv. DH55</strain>
    </source>
</reference>
<dbReference type="Proteomes" id="UP000694864">
    <property type="component" value="Chromosome 15"/>
</dbReference>
<dbReference type="RefSeq" id="XP_019092390.1">
    <property type="nucleotide sequence ID" value="XM_019236845.1"/>
</dbReference>
<evidence type="ECO:0000313" key="2">
    <source>
        <dbReference type="Proteomes" id="UP000694864"/>
    </source>
</evidence>
<sequence length="76" mass="8474">NGAIVLIMMVMIVAVRIEAQEESGWTRCYRLCSRPCPNDDGNCFENCKIKCGGPIPSSTRLPSHEMASMEVRGKRE</sequence>
<organism evidence="2 3">
    <name type="scientific">Camelina sativa</name>
    <name type="common">False flax</name>
    <name type="synonym">Myagrum sativum</name>
    <dbReference type="NCBI Taxonomy" id="90675"/>
    <lineage>
        <taxon>Eukaryota</taxon>
        <taxon>Viridiplantae</taxon>
        <taxon>Streptophyta</taxon>
        <taxon>Embryophyta</taxon>
        <taxon>Tracheophyta</taxon>
        <taxon>Spermatophyta</taxon>
        <taxon>Magnoliopsida</taxon>
        <taxon>eudicotyledons</taxon>
        <taxon>Gunneridae</taxon>
        <taxon>Pentapetalae</taxon>
        <taxon>rosids</taxon>
        <taxon>malvids</taxon>
        <taxon>Brassicales</taxon>
        <taxon>Brassicaceae</taxon>
        <taxon>Camelineae</taxon>
        <taxon>Camelina</taxon>
    </lineage>
</organism>
<evidence type="ECO:0000256" key="1">
    <source>
        <dbReference type="SAM" id="SignalP"/>
    </source>
</evidence>
<accession>A0ABM1R052</accession>